<reference evidence="2" key="1">
    <citation type="submission" date="2022-05" db="EMBL/GenBank/DDBJ databases">
        <authorList>
            <person name="Okamura Y."/>
        </authorList>
    </citation>
    <scope>NUCLEOTIDE SEQUENCE</scope>
</reference>
<evidence type="ECO:0000256" key="1">
    <source>
        <dbReference type="SAM" id="SignalP"/>
    </source>
</evidence>
<keyword evidence="3" id="KW-1185">Reference proteome</keyword>
<sequence length="84" mass="9066">MSIIKVAFCFSLVLALQAVNCQMGCNCGPYPIIYREKSNDLDVILPILMLAMMDDGPFGAMPPMPLPYAGMKNNGGCGCGGYRR</sequence>
<dbReference type="Proteomes" id="UP001152562">
    <property type="component" value="Unassembled WGS sequence"/>
</dbReference>
<proteinExistence type="predicted"/>
<feature type="chain" id="PRO_5040132618" evidence="1">
    <location>
        <begin position="22"/>
        <end position="84"/>
    </location>
</feature>
<evidence type="ECO:0000313" key="2">
    <source>
        <dbReference type="EMBL" id="CAH4030871.1"/>
    </source>
</evidence>
<name>A0A9P0XDI9_PIEBR</name>
<dbReference type="AlphaFoldDB" id="A0A9P0XDI9"/>
<accession>A0A9P0XDI9</accession>
<feature type="signal peptide" evidence="1">
    <location>
        <begin position="1"/>
        <end position="21"/>
    </location>
</feature>
<keyword evidence="1" id="KW-0732">Signal</keyword>
<organism evidence="2 3">
    <name type="scientific">Pieris brassicae</name>
    <name type="common">White butterfly</name>
    <name type="synonym">Large white butterfly</name>
    <dbReference type="NCBI Taxonomy" id="7116"/>
    <lineage>
        <taxon>Eukaryota</taxon>
        <taxon>Metazoa</taxon>
        <taxon>Ecdysozoa</taxon>
        <taxon>Arthropoda</taxon>
        <taxon>Hexapoda</taxon>
        <taxon>Insecta</taxon>
        <taxon>Pterygota</taxon>
        <taxon>Neoptera</taxon>
        <taxon>Endopterygota</taxon>
        <taxon>Lepidoptera</taxon>
        <taxon>Glossata</taxon>
        <taxon>Ditrysia</taxon>
        <taxon>Papilionoidea</taxon>
        <taxon>Pieridae</taxon>
        <taxon>Pierinae</taxon>
        <taxon>Pieris</taxon>
    </lineage>
</organism>
<gene>
    <name evidence="2" type="ORF">PIBRA_LOCUS7472</name>
</gene>
<evidence type="ECO:0000313" key="3">
    <source>
        <dbReference type="Proteomes" id="UP001152562"/>
    </source>
</evidence>
<comment type="caution">
    <text evidence="2">The sequence shown here is derived from an EMBL/GenBank/DDBJ whole genome shotgun (WGS) entry which is preliminary data.</text>
</comment>
<dbReference type="EMBL" id="CALOZG010000011">
    <property type="protein sequence ID" value="CAH4030871.1"/>
    <property type="molecule type" value="Genomic_DNA"/>
</dbReference>
<protein>
    <submittedName>
        <fullName evidence="2">Uncharacterized protein</fullName>
    </submittedName>
</protein>